<dbReference type="SUPFAM" id="SSF53822">
    <property type="entry name" value="Periplasmic binding protein-like I"/>
    <property type="match status" value="1"/>
</dbReference>
<protein>
    <submittedName>
        <fullName evidence="5">LacI family transcriptional regulator</fullName>
    </submittedName>
</protein>
<dbReference type="Pfam" id="PF13377">
    <property type="entry name" value="Peripla_BP_3"/>
    <property type="match status" value="1"/>
</dbReference>
<dbReference type="PANTHER" id="PTHR30146">
    <property type="entry name" value="LACI-RELATED TRANSCRIPTIONAL REPRESSOR"/>
    <property type="match status" value="1"/>
</dbReference>
<dbReference type="Gene3D" id="3.40.50.2300">
    <property type="match status" value="2"/>
</dbReference>
<reference evidence="5" key="2">
    <citation type="submission" date="2020-09" db="EMBL/GenBank/DDBJ databases">
        <authorList>
            <person name="Sun Q."/>
            <person name="Zhou Y."/>
        </authorList>
    </citation>
    <scope>NUCLEOTIDE SEQUENCE</scope>
    <source>
        <strain evidence="5">CGMCC 1.15448</strain>
    </source>
</reference>
<dbReference type="SUPFAM" id="SSF47413">
    <property type="entry name" value="lambda repressor-like DNA-binding domains"/>
    <property type="match status" value="1"/>
</dbReference>
<accession>A0A8J2UD58</accession>
<keyword evidence="6" id="KW-1185">Reference proteome</keyword>
<dbReference type="InterPro" id="IPR000843">
    <property type="entry name" value="HTH_LacI"/>
</dbReference>
<keyword evidence="2" id="KW-0238">DNA-binding</keyword>
<dbReference type="Pfam" id="PF00356">
    <property type="entry name" value="LacI"/>
    <property type="match status" value="1"/>
</dbReference>
<evidence type="ECO:0000256" key="1">
    <source>
        <dbReference type="ARBA" id="ARBA00023015"/>
    </source>
</evidence>
<keyword evidence="1" id="KW-0805">Transcription regulation</keyword>
<dbReference type="GO" id="GO:0003700">
    <property type="term" value="F:DNA-binding transcription factor activity"/>
    <property type="evidence" value="ECO:0007669"/>
    <property type="project" value="TreeGrafter"/>
</dbReference>
<dbReference type="AlphaFoldDB" id="A0A8J2UD58"/>
<evidence type="ECO:0000313" key="6">
    <source>
        <dbReference type="Proteomes" id="UP000607559"/>
    </source>
</evidence>
<feature type="domain" description="HTH lacI-type" evidence="4">
    <location>
        <begin position="6"/>
        <end position="60"/>
    </location>
</feature>
<dbReference type="Gene3D" id="1.10.260.40">
    <property type="entry name" value="lambda repressor-like DNA-binding domains"/>
    <property type="match status" value="1"/>
</dbReference>
<dbReference type="EMBL" id="BMJC01000002">
    <property type="protein sequence ID" value="GGA99593.1"/>
    <property type="molecule type" value="Genomic_DNA"/>
</dbReference>
<dbReference type="InterPro" id="IPR028082">
    <property type="entry name" value="Peripla_BP_I"/>
</dbReference>
<dbReference type="PROSITE" id="PS50932">
    <property type="entry name" value="HTH_LACI_2"/>
    <property type="match status" value="1"/>
</dbReference>
<dbReference type="PANTHER" id="PTHR30146:SF109">
    <property type="entry name" value="HTH-TYPE TRANSCRIPTIONAL REGULATOR GALS"/>
    <property type="match status" value="1"/>
</dbReference>
<sequence length="343" mass="38278">MKYEAITIKDIAKDLGLSTSTVSRALRGSYEISAETRKLVLEYAEKLNYRPNPIALSLKEKRSRSIGIVVCEIANNFFSQVINGIESVAYKKGYYVIISQSHESFEREVANTQYLASRSVDGLLISLSTETTDLSHLNKLHDKGLPIVFFDRITEEMSTHKVIANNFNGAYQATEHLIREGFRRIAHLTISPHLSITKERLAGYKAALADHHLPYDESLVQYCKYGGLIDAETMEAVDNLLALKEKPDALVAASDKLSTGCLAALARRKVRVPEEMAIVGFTNSLLTDIFHPALTSVRQPAFEMGQVAMEMLIDLIESKHPITKFETRVLNTELSVRSSSLKV</sequence>
<dbReference type="CDD" id="cd06267">
    <property type="entry name" value="PBP1_LacI_sugar_binding-like"/>
    <property type="match status" value="1"/>
</dbReference>
<dbReference type="Proteomes" id="UP000607559">
    <property type="component" value="Unassembled WGS sequence"/>
</dbReference>
<name>A0A8J2UD58_9BACT</name>
<proteinExistence type="predicted"/>
<comment type="caution">
    <text evidence="5">The sequence shown here is derived from an EMBL/GenBank/DDBJ whole genome shotgun (WGS) entry which is preliminary data.</text>
</comment>
<organism evidence="5 6">
    <name type="scientific">Puia dinghuensis</name>
    <dbReference type="NCBI Taxonomy" id="1792502"/>
    <lineage>
        <taxon>Bacteria</taxon>
        <taxon>Pseudomonadati</taxon>
        <taxon>Bacteroidota</taxon>
        <taxon>Chitinophagia</taxon>
        <taxon>Chitinophagales</taxon>
        <taxon>Chitinophagaceae</taxon>
        <taxon>Puia</taxon>
    </lineage>
</organism>
<dbReference type="CDD" id="cd01392">
    <property type="entry name" value="HTH_LacI"/>
    <property type="match status" value="1"/>
</dbReference>
<dbReference type="GO" id="GO:0000976">
    <property type="term" value="F:transcription cis-regulatory region binding"/>
    <property type="evidence" value="ECO:0007669"/>
    <property type="project" value="TreeGrafter"/>
</dbReference>
<evidence type="ECO:0000256" key="2">
    <source>
        <dbReference type="ARBA" id="ARBA00023125"/>
    </source>
</evidence>
<evidence type="ECO:0000259" key="4">
    <source>
        <dbReference type="PROSITE" id="PS50932"/>
    </source>
</evidence>
<dbReference type="SMART" id="SM00354">
    <property type="entry name" value="HTH_LACI"/>
    <property type="match status" value="1"/>
</dbReference>
<evidence type="ECO:0000313" key="5">
    <source>
        <dbReference type="EMBL" id="GGA99593.1"/>
    </source>
</evidence>
<keyword evidence="3" id="KW-0804">Transcription</keyword>
<evidence type="ECO:0000256" key="3">
    <source>
        <dbReference type="ARBA" id="ARBA00023163"/>
    </source>
</evidence>
<dbReference type="InterPro" id="IPR046335">
    <property type="entry name" value="LacI/GalR-like_sensor"/>
</dbReference>
<gene>
    <name evidence="5" type="ORF">GCM10011511_23630</name>
</gene>
<reference evidence="5" key="1">
    <citation type="journal article" date="2014" name="Int. J. Syst. Evol. Microbiol.">
        <title>Complete genome sequence of Corynebacterium casei LMG S-19264T (=DSM 44701T), isolated from a smear-ripened cheese.</title>
        <authorList>
            <consortium name="US DOE Joint Genome Institute (JGI-PGF)"/>
            <person name="Walter F."/>
            <person name="Albersmeier A."/>
            <person name="Kalinowski J."/>
            <person name="Ruckert C."/>
        </authorList>
    </citation>
    <scope>NUCLEOTIDE SEQUENCE</scope>
    <source>
        <strain evidence="5">CGMCC 1.15448</strain>
    </source>
</reference>
<dbReference type="InterPro" id="IPR010982">
    <property type="entry name" value="Lambda_DNA-bd_dom_sf"/>
</dbReference>
<dbReference type="RefSeq" id="WP_188931747.1">
    <property type="nucleotide sequence ID" value="NZ_BMJC01000002.1"/>
</dbReference>